<dbReference type="Proteomes" id="UP000033111">
    <property type="component" value="Chromosome"/>
</dbReference>
<dbReference type="Pfam" id="PF02597">
    <property type="entry name" value="ThiS"/>
    <property type="match status" value="1"/>
</dbReference>
<proteinExistence type="predicted"/>
<dbReference type="InterPro" id="IPR016155">
    <property type="entry name" value="Mopterin_synth/thiamin_S_b"/>
</dbReference>
<dbReference type="InterPro" id="IPR010038">
    <property type="entry name" value="MoaD_arc-typ"/>
</dbReference>
<evidence type="ECO:0000313" key="2">
    <source>
        <dbReference type="Proteomes" id="UP000033111"/>
    </source>
</evidence>
<reference evidence="1 2" key="1">
    <citation type="submission" date="2014-07" db="EMBL/GenBank/DDBJ databases">
        <title>Methanogenic archaea and the global carbon cycle.</title>
        <authorList>
            <person name="Henriksen J.R."/>
            <person name="Luke J."/>
            <person name="Reinhart S."/>
            <person name="Benedict M.N."/>
            <person name="Youngblut N.D."/>
            <person name="Metcalf M.E."/>
            <person name="Whitaker R.J."/>
            <person name="Metcalf W.W."/>
        </authorList>
    </citation>
    <scope>NUCLEOTIDE SEQUENCE [LARGE SCALE GENOMIC DNA]</scope>
    <source>
        <strain evidence="1 2">T4/M</strain>
    </source>
</reference>
<dbReference type="PANTHER" id="PTHR38031:SF1">
    <property type="entry name" value="SULFUR CARRIER PROTEIN CYSO"/>
    <property type="match status" value="1"/>
</dbReference>
<dbReference type="InterPro" id="IPR003749">
    <property type="entry name" value="ThiS/MoaD-like"/>
</dbReference>
<accession>A0A0E3P329</accession>
<dbReference type="EMBL" id="CP009506">
    <property type="protein sequence ID" value="AKB27898.1"/>
    <property type="molecule type" value="Genomic_DNA"/>
</dbReference>
<evidence type="ECO:0000313" key="1">
    <source>
        <dbReference type="EMBL" id="AKB27898.1"/>
    </source>
</evidence>
<dbReference type="PATRIC" id="fig|1434120.4.peg.1500"/>
<dbReference type="Gene3D" id="3.10.20.30">
    <property type="match status" value="1"/>
</dbReference>
<dbReference type="SUPFAM" id="SSF54285">
    <property type="entry name" value="MoaD/ThiS"/>
    <property type="match status" value="1"/>
</dbReference>
<keyword evidence="2" id="KW-1185">Reference proteome</keyword>
<dbReference type="HOGENOM" id="CLU_114601_1_2_2"/>
<dbReference type="PANTHER" id="PTHR38031">
    <property type="entry name" value="SULFUR CARRIER PROTEIN SLR0821-RELATED"/>
    <property type="match status" value="1"/>
</dbReference>
<dbReference type="InterPro" id="IPR012675">
    <property type="entry name" value="Beta-grasp_dom_sf"/>
</dbReference>
<dbReference type="NCBIfam" id="TIGR01687">
    <property type="entry name" value="moaD_arch"/>
    <property type="match status" value="1"/>
</dbReference>
<organism evidence="1 2">
    <name type="scientific">Methanosarcina siciliae T4/M</name>
    <dbReference type="NCBI Taxonomy" id="1434120"/>
    <lineage>
        <taxon>Archaea</taxon>
        <taxon>Methanobacteriati</taxon>
        <taxon>Methanobacteriota</taxon>
        <taxon>Stenosarchaea group</taxon>
        <taxon>Methanomicrobia</taxon>
        <taxon>Methanosarcinales</taxon>
        <taxon>Methanosarcinaceae</taxon>
        <taxon>Methanosarcina</taxon>
    </lineage>
</organism>
<name>A0A0E3P329_9EURY</name>
<dbReference type="OrthoDB" id="98357at2157"/>
<dbReference type="AlphaFoldDB" id="A0A0E3P329"/>
<dbReference type="GeneID" id="24859976"/>
<dbReference type="RefSeq" id="WP_048170882.1">
    <property type="nucleotide sequence ID" value="NZ_CP009506.1"/>
</dbReference>
<dbReference type="KEGG" id="msw:MSSIT_1179"/>
<gene>
    <name evidence="1" type="ORF">MSSIT_1179</name>
</gene>
<protein>
    <submittedName>
        <fullName evidence="1">Ubiquitin-like small archaeal modifier protein SAMP1</fullName>
    </submittedName>
</protein>
<dbReference type="InterPro" id="IPR052045">
    <property type="entry name" value="Sulfur_Carrier/Prot_Modifier"/>
</dbReference>
<sequence length="94" mass="9955">MKIHVKFLATIREITGKSEIELEGHPGDTVGTFLQALQTLYGPVFKEATTGTTAGGIPKVRFLVNGRDADFLDGFETGLKDGDVIVLIPPVAGG</sequence>